<dbReference type="PANTHER" id="PTHR43133:SF51">
    <property type="entry name" value="RNA POLYMERASE SIGMA FACTOR"/>
    <property type="match status" value="1"/>
</dbReference>
<gene>
    <name evidence="8" type="ORF">FTUN_7614</name>
</gene>
<accession>A0A6M5Z3J2</accession>
<sequence>MGRDGGQLGAPASSRSGACRLSSGKPDGEPRVIDPSPDGLDELLHDARTGDEAFGRLLDRYVNYLTLLARVEIGRRLQGKLDPADLVQDVFLEAHRHFPAFRGTTEPEFAAWLRQILSGVLGNTLRRYFGTQARDPRLEQDLRAGIDRSSCMLAERLAAPGTSPSEAASRREQAVLFADALGRLPADYREVIVLRHLEALPFAAVAERMGRSVDSVEKLWLRALARLRVEVGGGP</sequence>
<dbReference type="Pfam" id="PF04542">
    <property type="entry name" value="Sigma70_r2"/>
    <property type="match status" value="1"/>
</dbReference>
<dbReference type="SUPFAM" id="SSF88659">
    <property type="entry name" value="Sigma3 and sigma4 domains of RNA polymerase sigma factors"/>
    <property type="match status" value="1"/>
</dbReference>
<keyword evidence="2" id="KW-0805">Transcription regulation</keyword>
<evidence type="ECO:0000256" key="4">
    <source>
        <dbReference type="ARBA" id="ARBA00023163"/>
    </source>
</evidence>
<dbReference type="GO" id="GO:0003677">
    <property type="term" value="F:DNA binding"/>
    <property type="evidence" value="ECO:0007669"/>
    <property type="project" value="InterPro"/>
</dbReference>
<keyword evidence="9" id="KW-1185">Reference proteome</keyword>
<evidence type="ECO:0000313" key="9">
    <source>
        <dbReference type="Proteomes" id="UP000503447"/>
    </source>
</evidence>
<feature type="domain" description="RNA polymerase sigma factor 70 region 4 type 2" evidence="7">
    <location>
        <begin position="177"/>
        <end position="227"/>
    </location>
</feature>
<evidence type="ECO:0000256" key="2">
    <source>
        <dbReference type="ARBA" id="ARBA00023015"/>
    </source>
</evidence>
<dbReference type="InterPro" id="IPR007627">
    <property type="entry name" value="RNA_pol_sigma70_r2"/>
</dbReference>
<dbReference type="InterPro" id="IPR013325">
    <property type="entry name" value="RNA_pol_sigma_r2"/>
</dbReference>
<dbReference type="GO" id="GO:0016987">
    <property type="term" value="F:sigma factor activity"/>
    <property type="evidence" value="ECO:0007669"/>
    <property type="project" value="UniProtKB-KW"/>
</dbReference>
<dbReference type="InterPro" id="IPR039425">
    <property type="entry name" value="RNA_pol_sigma-70-like"/>
</dbReference>
<dbReference type="Gene3D" id="1.10.10.10">
    <property type="entry name" value="Winged helix-like DNA-binding domain superfamily/Winged helix DNA-binding domain"/>
    <property type="match status" value="1"/>
</dbReference>
<dbReference type="InterPro" id="IPR036388">
    <property type="entry name" value="WH-like_DNA-bd_sf"/>
</dbReference>
<evidence type="ECO:0000256" key="5">
    <source>
        <dbReference type="SAM" id="MobiDB-lite"/>
    </source>
</evidence>
<dbReference type="Gene3D" id="1.10.1740.10">
    <property type="match status" value="1"/>
</dbReference>
<protein>
    <submittedName>
        <fullName evidence="8">RNA polymerase ECF-type sigma factor</fullName>
    </submittedName>
</protein>
<organism evidence="8 9">
    <name type="scientific">Frigoriglobus tundricola</name>
    <dbReference type="NCBI Taxonomy" id="2774151"/>
    <lineage>
        <taxon>Bacteria</taxon>
        <taxon>Pseudomonadati</taxon>
        <taxon>Planctomycetota</taxon>
        <taxon>Planctomycetia</taxon>
        <taxon>Gemmatales</taxon>
        <taxon>Gemmataceae</taxon>
        <taxon>Frigoriglobus</taxon>
    </lineage>
</organism>
<dbReference type="CDD" id="cd06171">
    <property type="entry name" value="Sigma70_r4"/>
    <property type="match status" value="1"/>
</dbReference>
<dbReference type="Pfam" id="PF08281">
    <property type="entry name" value="Sigma70_r4_2"/>
    <property type="match status" value="1"/>
</dbReference>
<feature type="region of interest" description="Disordered" evidence="5">
    <location>
        <begin position="1"/>
        <end position="40"/>
    </location>
</feature>
<name>A0A6M5Z3J2_9BACT</name>
<proteinExistence type="inferred from homology"/>
<evidence type="ECO:0000313" key="8">
    <source>
        <dbReference type="EMBL" id="QJW99991.1"/>
    </source>
</evidence>
<feature type="domain" description="RNA polymerase sigma-70 region 2" evidence="6">
    <location>
        <begin position="75"/>
        <end position="127"/>
    </location>
</feature>
<dbReference type="PANTHER" id="PTHR43133">
    <property type="entry name" value="RNA POLYMERASE ECF-TYPE SIGMA FACTO"/>
    <property type="match status" value="1"/>
</dbReference>
<evidence type="ECO:0000256" key="3">
    <source>
        <dbReference type="ARBA" id="ARBA00023082"/>
    </source>
</evidence>
<dbReference type="NCBIfam" id="TIGR02984">
    <property type="entry name" value="Sig-70_plancto1"/>
    <property type="match status" value="1"/>
</dbReference>
<dbReference type="InterPro" id="IPR014326">
    <property type="entry name" value="RNA_pol_sigma-70_Plancto"/>
</dbReference>
<dbReference type="Proteomes" id="UP000503447">
    <property type="component" value="Chromosome"/>
</dbReference>
<dbReference type="InterPro" id="IPR014284">
    <property type="entry name" value="RNA_pol_sigma-70_dom"/>
</dbReference>
<dbReference type="InterPro" id="IPR013324">
    <property type="entry name" value="RNA_pol_sigma_r3/r4-like"/>
</dbReference>
<keyword evidence="3" id="KW-0731">Sigma factor</keyword>
<dbReference type="SUPFAM" id="SSF88946">
    <property type="entry name" value="Sigma2 domain of RNA polymerase sigma factors"/>
    <property type="match status" value="1"/>
</dbReference>
<evidence type="ECO:0000256" key="1">
    <source>
        <dbReference type="ARBA" id="ARBA00010641"/>
    </source>
</evidence>
<keyword evidence="4" id="KW-0804">Transcription</keyword>
<dbReference type="EMBL" id="CP053452">
    <property type="protein sequence ID" value="QJW99991.1"/>
    <property type="molecule type" value="Genomic_DNA"/>
</dbReference>
<dbReference type="GO" id="GO:0006352">
    <property type="term" value="P:DNA-templated transcription initiation"/>
    <property type="evidence" value="ECO:0007669"/>
    <property type="project" value="InterPro"/>
</dbReference>
<comment type="similarity">
    <text evidence="1">Belongs to the sigma-70 factor family. ECF subfamily.</text>
</comment>
<reference evidence="9" key="1">
    <citation type="submission" date="2020-05" db="EMBL/GenBank/DDBJ databases">
        <title>Frigoriglobus tundricola gen. nov., sp. nov., a psychrotolerant cellulolytic planctomycete of the family Gemmataceae with two divergent copies of 16S rRNA gene.</title>
        <authorList>
            <person name="Kulichevskaya I.S."/>
            <person name="Ivanova A.A."/>
            <person name="Naumoff D.G."/>
            <person name="Beletsky A.V."/>
            <person name="Rijpstra W.I.C."/>
            <person name="Sinninghe Damste J.S."/>
            <person name="Mardanov A.V."/>
            <person name="Ravin N.V."/>
            <person name="Dedysh S.N."/>
        </authorList>
    </citation>
    <scope>NUCLEOTIDE SEQUENCE [LARGE SCALE GENOMIC DNA]</scope>
    <source>
        <strain evidence="9">PL17</strain>
    </source>
</reference>
<evidence type="ECO:0000259" key="6">
    <source>
        <dbReference type="Pfam" id="PF04542"/>
    </source>
</evidence>
<dbReference type="KEGG" id="ftj:FTUN_7614"/>
<dbReference type="NCBIfam" id="TIGR02937">
    <property type="entry name" value="sigma70-ECF"/>
    <property type="match status" value="1"/>
</dbReference>
<evidence type="ECO:0000259" key="7">
    <source>
        <dbReference type="Pfam" id="PF08281"/>
    </source>
</evidence>
<dbReference type="InterPro" id="IPR013249">
    <property type="entry name" value="RNA_pol_sigma70_r4_t2"/>
</dbReference>
<dbReference type="AlphaFoldDB" id="A0A6M5Z3J2"/>